<evidence type="ECO:0000256" key="7">
    <source>
        <dbReference type="ARBA" id="ARBA00023163"/>
    </source>
</evidence>
<dbReference type="GO" id="GO:0000981">
    <property type="term" value="F:DNA-binding transcription factor activity, RNA polymerase II-specific"/>
    <property type="evidence" value="ECO:0007669"/>
    <property type="project" value="TreeGrafter"/>
</dbReference>
<comment type="subcellular location">
    <subcellularLocation>
        <location evidence="1">Nucleus</location>
    </subcellularLocation>
</comment>
<comment type="similarity">
    <text evidence="2">Belongs to the AXUD1 family.</text>
</comment>
<evidence type="ECO:0000256" key="1">
    <source>
        <dbReference type="ARBA" id="ARBA00004123"/>
    </source>
</evidence>
<dbReference type="VEuPathDB" id="VectorBase:AFUN2_012912"/>
<keyword evidence="7" id="KW-0804">Transcription</keyword>
<feature type="compositionally biased region" description="Low complexity" evidence="9">
    <location>
        <begin position="280"/>
        <end position="293"/>
    </location>
</feature>
<accession>A0A182RG53</accession>
<dbReference type="EnsemblMetazoa" id="AFUN005190-RB">
    <property type="protein sequence ID" value="AFUN005190-PB"/>
    <property type="gene ID" value="AFUN005190"/>
</dbReference>
<reference evidence="11" key="1">
    <citation type="submission" date="2020-05" db="UniProtKB">
        <authorList>
            <consortium name="EnsemblMetazoa"/>
        </authorList>
    </citation>
    <scope>IDENTIFICATION</scope>
    <source>
        <strain evidence="11">FUMOZ</strain>
    </source>
</reference>
<feature type="region of interest" description="Disordered" evidence="9">
    <location>
        <begin position="228"/>
        <end position="331"/>
    </location>
</feature>
<dbReference type="InterPro" id="IPR023260">
    <property type="entry name" value="Cys/Ser-rich_nuc_prot"/>
</dbReference>
<dbReference type="EnsemblMetazoa" id="AFUN005190-RA">
    <property type="protein sequence ID" value="AFUN005190-PA"/>
    <property type="gene ID" value="AFUN005190"/>
</dbReference>
<evidence type="ECO:0000259" key="10">
    <source>
        <dbReference type="Pfam" id="PF16019"/>
    </source>
</evidence>
<evidence type="ECO:0000256" key="3">
    <source>
        <dbReference type="ARBA" id="ARBA00022703"/>
    </source>
</evidence>
<feature type="compositionally biased region" description="Low complexity" evidence="9">
    <location>
        <begin position="262"/>
        <end position="272"/>
    </location>
</feature>
<keyword evidence="8" id="KW-0539">Nucleus</keyword>
<keyword evidence="5" id="KW-0238">DNA-binding</keyword>
<dbReference type="InterPro" id="IPR031972">
    <property type="entry name" value="CSRNP_N"/>
</dbReference>
<dbReference type="AlphaFoldDB" id="A0A182RG53"/>
<dbReference type="VEuPathDB" id="VectorBase:AFUN005190"/>
<dbReference type="PANTHER" id="PTHR13580">
    <property type="entry name" value="TGF-BETA INDUCED APOPTOSIS PROTEIN"/>
    <property type="match status" value="1"/>
</dbReference>
<feature type="region of interest" description="Disordered" evidence="9">
    <location>
        <begin position="831"/>
        <end position="868"/>
    </location>
</feature>
<feature type="domain" description="Cysteine/serine-rich nuclear protein N-terminal" evidence="10">
    <location>
        <begin position="331"/>
        <end position="529"/>
    </location>
</feature>
<evidence type="ECO:0000256" key="4">
    <source>
        <dbReference type="ARBA" id="ARBA00023015"/>
    </source>
</evidence>
<feature type="region of interest" description="Disordered" evidence="9">
    <location>
        <begin position="377"/>
        <end position="424"/>
    </location>
</feature>
<name>A0A182RG53_ANOFN</name>
<sequence length="1180" mass="127663">MLKPLKDLLTYLQRNANSSNIFGLTTPTATTTMGPNDNPRIDETMIESEDLILDDSDPLNDPLALDDCSGTEINVSSASVGSEDDDGISSDKIILVDVTTLKPKEHQDEIETDDDEYVAGKEDETVMIEDDEKPIGNVHIDLVDAAEAEAIDADVSSTSPNNADDVIIVQSDSTQSISCSQLDSSVLIEKDVRHSSLTLDDDPGEKEGEIVVKRIIIESAEYVDDVDAVPESIEQHPIPIETTTEQMQQANEGEEEEEASDGSDSGLGLEPSRNVAPCGTSTSSSTHHSSSNSPLQQPPIKSSLKRRSEPLDDNMSVQHQKEDGVSSQKRPKKGITFEGVTVYYFPRIQGFGCVPSQGGCTLGMEFQHVHTRRLTLSEHSAEQRKVHRQQNQELNPRSSSSEDTSSEEEPSESGSEAESESYGFLQPVSTRQRRALLKAAGVRKIDPTEKDDCREIRTSREVCGCTCRGFCDPNRCACSLAGIKCQVDRPNFPCGCTLEGCANTAGRVEFNPGRVRTHFLHTIMKLQMEGDNRKAMETGSSAGNGALLSRTGNTNAGASDTNDSSYVIGNEKNWSNGPVRLPPSMVAYGASVHPGPSSAGNAMADGISAMHPVAGMHHHHAHNHLTHHQPPVGLQQNGLHHNMAAHLQHPHHLSHQASPYLNHHGTDSSHQNYLFAANSPAPHLIGGAGLSSASSDSLDLHYAFRDYYAGLEEGSEGESRNAVGIPMHQRPSCSSTEPPLSLHADMYYRANYPSYGNEGTSTTSNVDLYRQDSMLPLHVSNDSSSTAAHQHMLTTGHDRPLQSVQYGNHHEHQTPGNVACFPEKRPDCANDPVSSVPKVPQQSVSSDIPSATVSLDTSSGSNFSRTGQNATMQSSLSVATSENCDLNVTVISDTSSSSNETVGEVTIVESDDMPRDVSVVIDDDDDDDGEDAIVVIDNAGSLRPHINTQVSSFIDLTTPQADNTERHTQVSSFIDLTTPQADNTERLEAINDLLENSRKTVSIVRRSIAAEEDDELRDFQHPPVEPASVDVSYHEEDDEVVSVDQIMRSLQPSSTRNYENDFPKRMENPAGMRSHTNGAIANGRDAQHYQQQQKRVRFSTVGEDSDGSVRKILHNGSGTVSSVSSYSCDAMLAGERVPVVSTSSGLVAATVSSPSVATLEPSENLCEIIKNSIVETAVSH</sequence>
<feature type="compositionally biased region" description="Acidic residues" evidence="9">
    <location>
        <begin position="252"/>
        <end position="261"/>
    </location>
</feature>
<keyword evidence="4" id="KW-0805">Transcription regulation</keyword>
<feature type="compositionally biased region" description="Polar residues" evidence="9">
    <location>
        <begin position="241"/>
        <end position="251"/>
    </location>
</feature>
<protein>
    <submittedName>
        <fullName evidence="11">CSRNP_N domain-containing protein</fullName>
    </submittedName>
</protein>
<evidence type="ECO:0000256" key="5">
    <source>
        <dbReference type="ARBA" id="ARBA00023125"/>
    </source>
</evidence>
<organism evidence="11">
    <name type="scientific">Anopheles funestus</name>
    <name type="common">African malaria mosquito</name>
    <dbReference type="NCBI Taxonomy" id="62324"/>
    <lineage>
        <taxon>Eukaryota</taxon>
        <taxon>Metazoa</taxon>
        <taxon>Ecdysozoa</taxon>
        <taxon>Arthropoda</taxon>
        <taxon>Hexapoda</taxon>
        <taxon>Insecta</taxon>
        <taxon>Pterygota</taxon>
        <taxon>Neoptera</taxon>
        <taxon>Endopterygota</taxon>
        <taxon>Diptera</taxon>
        <taxon>Nematocera</taxon>
        <taxon>Culicoidea</taxon>
        <taxon>Culicidae</taxon>
        <taxon>Anophelinae</taxon>
        <taxon>Anopheles</taxon>
    </lineage>
</organism>
<dbReference type="PRINTS" id="PR02031">
    <property type="entry name" value="CYSSERRICHNP"/>
</dbReference>
<feature type="compositionally biased region" description="Low complexity" evidence="9">
    <location>
        <begin position="832"/>
        <end position="846"/>
    </location>
</feature>
<keyword evidence="3" id="KW-0053">Apoptosis</keyword>
<evidence type="ECO:0000256" key="2">
    <source>
        <dbReference type="ARBA" id="ARBA00008548"/>
    </source>
</evidence>
<keyword evidence="6" id="KW-0010">Activator</keyword>
<evidence type="ECO:0000256" key="6">
    <source>
        <dbReference type="ARBA" id="ARBA00023159"/>
    </source>
</evidence>
<dbReference type="PANTHER" id="PTHR13580:SF9">
    <property type="entry name" value="AXIN1 UP-REGULATED 1, ISOFORM A"/>
    <property type="match status" value="1"/>
</dbReference>
<dbReference type="GO" id="GO:0043565">
    <property type="term" value="F:sequence-specific DNA binding"/>
    <property type="evidence" value="ECO:0007669"/>
    <property type="project" value="TreeGrafter"/>
</dbReference>
<feature type="compositionally biased region" description="Acidic residues" evidence="9">
    <location>
        <begin position="404"/>
        <end position="419"/>
    </location>
</feature>
<evidence type="ECO:0000256" key="8">
    <source>
        <dbReference type="ARBA" id="ARBA00023242"/>
    </source>
</evidence>
<feature type="compositionally biased region" description="Polar residues" evidence="9">
    <location>
        <begin position="847"/>
        <end position="868"/>
    </location>
</feature>
<dbReference type="Pfam" id="PF16019">
    <property type="entry name" value="CSRNP_N"/>
    <property type="match status" value="1"/>
</dbReference>
<proteinExistence type="inferred from homology"/>
<evidence type="ECO:0000256" key="9">
    <source>
        <dbReference type="SAM" id="MobiDB-lite"/>
    </source>
</evidence>
<dbReference type="STRING" id="62324.A0A182RG53"/>
<dbReference type="GO" id="GO:0005634">
    <property type="term" value="C:nucleus"/>
    <property type="evidence" value="ECO:0007669"/>
    <property type="project" value="UniProtKB-SubCell"/>
</dbReference>
<evidence type="ECO:0000313" key="11">
    <source>
        <dbReference type="EnsemblMetazoa" id="AFUN005190-PB"/>
    </source>
</evidence>
<dbReference type="GO" id="GO:0006915">
    <property type="term" value="P:apoptotic process"/>
    <property type="evidence" value="ECO:0007669"/>
    <property type="project" value="UniProtKB-KW"/>
</dbReference>